<keyword evidence="5" id="KW-1185">Reference proteome</keyword>
<dbReference type="SUPFAM" id="SSF54928">
    <property type="entry name" value="RNA-binding domain, RBD"/>
    <property type="match status" value="1"/>
</dbReference>
<dbReference type="PROSITE" id="PS50102">
    <property type="entry name" value="RRM"/>
    <property type="match status" value="1"/>
</dbReference>
<reference evidence="4" key="1">
    <citation type="journal article" date="2023" name="Nat. Commun.">
        <title>Diploid and tetraploid genomes of Acorus and the evolution of monocots.</title>
        <authorList>
            <person name="Ma L."/>
            <person name="Liu K.W."/>
            <person name="Li Z."/>
            <person name="Hsiao Y.Y."/>
            <person name="Qi Y."/>
            <person name="Fu T."/>
            <person name="Tang G.D."/>
            <person name="Zhang D."/>
            <person name="Sun W.H."/>
            <person name="Liu D.K."/>
            <person name="Li Y."/>
            <person name="Chen G.Z."/>
            <person name="Liu X.D."/>
            <person name="Liao X.Y."/>
            <person name="Jiang Y.T."/>
            <person name="Yu X."/>
            <person name="Hao Y."/>
            <person name="Huang J."/>
            <person name="Zhao X.W."/>
            <person name="Ke S."/>
            <person name="Chen Y.Y."/>
            <person name="Wu W.L."/>
            <person name="Hsu J.L."/>
            <person name="Lin Y.F."/>
            <person name="Huang M.D."/>
            <person name="Li C.Y."/>
            <person name="Huang L."/>
            <person name="Wang Z.W."/>
            <person name="Zhao X."/>
            <person name="Zhong W.Y."/>
            <person name="Peng D.H."/>
            <person name="Ahmad S."/>
            <person name="Lan S."/>
            <person name="Zhang J.S."/>
            <person name="Tsai W.C."/>
            <person name="Van de Peer Y."/>
            <person name="Liu Z.J."/>
        </authorList>
    </citation>
    <scope>NUCLEOTIDE SEQUENCE</scope>
    <source>
        <strain evidence="4">CP</strain>
    </source>
</reference>
<evidence type="ECO:0000256" key="1">
    <source>
        <dbReference type="PROSITE-ProRule" id="PRU00176"/>
    </source>
</evidence>
<feature type="compositionally biased region" description="Polar residues" evidence="2">
    <location>
        <begin position="273"/>
        <end position="286"/>
    </location>
</feature>
<comment type="caution">
    <text evidence="4">The sequence shown here is derived from an EMBL/GenBank/DDBJ whole genome shotgun (WGS) entry which is preliminary data.</text>
</comment>
<dbReference type="SMART" id="SM00360">
    <property type="entry name" value="RRM"/>
    <property type="match status" value="1"/>
</dbReference>
<protein>
    <submittedName>
        <fullName evidence="4">Serine/arginine-rich splicing factor RS2Z32</fullName>
    </submittedName>
</protein>
<feature type="domain" description="RRM" evidence="3">
    <location>
        <begin position="11"/>
        <end position="81"/>
    </location>
</feature>
<sequence length="286" mass="31771">MPRYDDRYGSTRLYVGRLSHRTRSRDLEDLFSRYGRVRDVDMKHDFAFIEFSDPRDADDARYSLNGRDFDGSRIIVEFAKGPSNCSPPHGVGEVIQGLPPGHQLDGVEVEVAVIAGAAVTDVVVIVLQDDVYDFPCLVGVDVGVNLPICRSPPRRGGRSYESEERRSRSPPYSRSPKPKKSSPPPSSKRRDRSISPENGAGSPRERLSPSPKEQRREREGSDYSRSPRRNNSRSPMSQEGGSPVGSRYRSPETNGRSLSPRDDQSPVDDDNNNNRASSPRGSESPA</sequence>
<dbReference type="EMBL" id="JAUJYO010000020">
    <property type="protein sequence ID" value="KAK1286330.1"/>
    <property type="molecule type" value="Genomic_DNA"/>
</dbReference>
<dbReference type="FunFam" id="3.30.70.330:FF:000272">
    <property type="entry name" value="Serine/arginine-rich splicing factor RS2Z32"/>
    <property type="match status" value="1"/>
</dbReference>
<dbReference type="PANTHER" id="PTHR48038">
    <property type="entry name" value="RIBONUCLEOPROTEIN RB97D"/>
    <property type="match status" value="1"/>
</dbReference>
<reference evidence="4" key="2">
    <citation type="submission" date="2023-06" db="EMBL/GenBank/DDBJ databases">
        <authorList>
            <person name="Ma L."/>
            <person name="Liu K.-W."/>
            <person name="Li Z."/>
            <person name="Hsiao Y.-Y."/>
            <person name="Qi Y."/>
            <person name="Fu T."/>
            <person name="Tang G."/>
            <person name="Zhang D."/>
            <person name="Sun W.-H."/>
            <person name="Liu D.-K."/>
            <person name="Li Y."/>
            <person name="Chen G.-Z."/>
            <person name="Liu X.-D."/>
            <person name="Liao X.-Y."/>
            <person name="Jiang Y.-T."/>
            <person name="Yu X."/>
            <person name="Hao Y."/>
            <person name="Huang J."/>
            <person name="Zhao X.-W."/>
            <person name="Ke S."/>
            <person name="Chen Y.-Y."/>
            <person name="Wu W.-L."/>
            <person name="Hsu J.-L."/>
            <person name="Lin Y.-F."/>
            <person name="Huang M.-D."/>
            <person name="Li C.-Y."/>
            <person name="Huang L."/>
            <person name="Wang Z.-W."/>
            <person name="Zhao X."/>
            <person name="Zhong W.-Y."/>
            <person name="Peng D.-H."/>
            <person name="Ahmad S."/>
            <person name="Lan S."/>
            <person name="Zhang J.-S."/>
            <person name="Tsai W.-C."/>
            <person name="Van De Peer Y."/>
            <person name="Liu Z.-J."/>
        </authorList>
    </citation>
    <scope>NUCLEOTIDE SEQUENCE</scope>
    <source>
        <strain evidence="4">CP</strain>
        <tissue evidence="4">Leaves</tissue>
    </source>
</reference>
<dbReference type="Proteomes" id="UP001180020">
    <property type="component" value="Unassembled WGS sequence"/>
</dbReference>
<dbReference type="GO" id="GO:0003723">
    <property type="term" value="F:RNA binding"/>
    <property type="evidence" value="ECO:0007669"/>
    <property type="project" value="UniProtKB-UniRule"/>
</dbReference>
<dbReference type="PANTHER" id="PTHR48038:SF1">
    <property type="entry name" value="RIBONUCLEOPROTEIN RB97D"/>
    <property type="match status" value="1"/>
</dbReference>
<dbReference type="InterPro" id="IPR035979">
    <property type="entry name" value="RBD_domain_sf"/>
</dbReference>
<evidence type="ECO:0000256" key="2">
    <source>
        <dbReference type="SAM" id="MobiDB-lite"/>
    </source>
</evidence>
<evidence type="ECO:0000313" key="5">
    <source>
        <dbReference type="Proteomes" id="UP001180020"/>
    </source>
</evidence>
<dbReference type="Gene3D" id="3.30.70.330">
    <property type="match status" value="1"/>
</dbReference>
<dbReference type="AlphaFoldDB" id="A0AAV9CB43"/>
<feature type="compositionally biased region" description="Basic and acidic residues" evidence="2">
    <location>
        <begin position="203"/>
        <end position="222"/>
    </location>
</feature>
<feature type="compositionally biased region" description="Basic and acidic residues" evidence="2">
    <location>
        <begin position="158"/>
        <end position="167"/>
    </location>
</feature>
<dbReference type="InterPro" id="IPR012677">
    <property type="entry name" value="Nucleotide-bd_a/b_plait_sf"/>
</dbReference>
<gene>
    <name evidence="4" type="primary">RS2Z32</name>
    <name evidence="4" type="ORF">QJS10_CPB20g00793</name>
</gene>
<dbReference type="Pfam" id="PF00076">
    <property type="entry name" value="RRM_1"/>
    <property type="match status" value="1"/>
</dbReference>
<proteinExistence type="predicted"/>
<keyword evidence="1" id="KW-0694">RNA-binding</keyword>
<feature type="region of interest" description="Disordered" evidence="2">
    <location>
        <begin position="147"/>
        <end position="286"/>
    </location>
</feature>
<evidence type="ECO:0000313" key="4">
    <source>
        <dbReference type="EMBL" id="KAK1286330.1"/>
    </source>
</evidence>
<dbReference type="InterPro" id="IPR000504">
    <property type="entry name" value="RRM_dom"/>
</dbReference>
<accession>A0AAV9CB43</accession>
<organism evidence="4 5">
    <name type="scientific">Acorus calamus</name>
    <name type="common">Sweet flag</name>
    <dbReference type="NCBI Taxonomy" id="4465"/>
    <lineage>
        <taxon>Eukaryota</taxon>
        <taxon>Viridiplantae</taxon>
        <taxon>Streptophyta</taxon>
        <taxon>Embryophyta</taxon>
        <taxon>Tracheophyta</taxon>
        <taxon>Spermatophyta</taxon>
        <taxon>Magnoliopsida</taxon>
        <taxon>Liliopsida</taxon>
        <taxon>Acoraceae</taxon>
        <taxon>Acorus</taxon>
    </lineage>
</organism>
<evidence type="ECO:0000259" key="3">
    <source>
        <dbReference type="PROSITE" id="PS50102"/>
    </source>
</evidence>
<name>A0AAV9CB43_ACOCL</name>